<accession>A0A3Q3F9G4</accession>
<reference evidence="1" key="2">
    <citation type="submission" date="2025-09" db="UniProtKB">
        <authorList>
            <consortium name="Ensembl"/>
        </authorList>
    </citation>
    <scope>IDENTIFICATION</scope>
</reference>
<evidence type="ECO:0000313" key="1">
    <source>
        <dbReference type="Ensembl" id="ENSLBEP00000016571.1"/>
    </source>
</evidence>
<protein>
    <recommendedName>
        <fullName evidence="3">Bulb-type lectin domain-containing protein</fullName>
    </recommendedName>
</protein>
<evidence type="ECO:0008006" key="3">
    <source>
        <dbReference type="Google" id="ProtNLM"/>
    </source>
</evidence>
<sequence length="106" mass="12413">MSRNYLSRNNELRKGDYLMSNNNMWKAVFEVRGKKKTMVTLSSMDLIRLCMQTDSNLVKYNESGTRSWSTGTHTDSEDFMCRLQLTDRGMLALYGGPDDVWNNRWE</sequence>
<reference evidence="1" key="1">
    <citation type="submission" date="2025-08" db="UniProtKB">
        <authorList>
            <consortium name="Ensembl"/>
        </authorList>
    </citation>
    <scope>IDENTIFICATION</scope>
</reference>
<organism evidence="1 2">
    <name type="scientific">Labrus bergylta</name>
    <name type="common">ballan wrasse</name>
    <dbReference type="NCBI Taxonomy" id="56723"/>
    <lineage>
        <taxon>Eukaryota</taxon>
        <taxon>Metazoa</taxon>
        <taxon>Chordata</taxon>
        <taxon>Craniata</taxon>
        <taxon>Vertebrata</taxon>
        <taxon>Euteleostomi</taxon>
        <taxon>Actinopterygii</taxon>
        <taxon>Neopterygii</taxon>
        <taxon>Teleostei</taxon>
        <taxon>Neoteleostei</taxon>
        <taxon>Acanthomorphata</taxon>
        <taxon>Eupercaria</taxon>
        <taxon>Labriformes</taxon>
        <taxon>Labridae</taxon>
        <taxon>Labrus</taxon>
    </lineage>
</organism>
<dbReference type="InterPro" id="IPR036426">
    <property type="entry name" value="Bulb-type_lectin_dom_sf"/>
</dbReference>
<dbReference type="SUPFAM" id="SSF51110">
    <property type="entry name" value="alpha-D-mannose-specific plant lectins"/>
    <property type="match status" value="1"/>
</dbReference>
<dbReference type="Proteomes" id="UP000261660">
    <property type="component" value="Unplaced"/>
</dbReference>
<keyword evidence="2" id="KW-1185">Reference proteome</keyword>
<dbReference type="InParanoid" id="A0A3Q3F9G4"/>
<proteinExistence type="predicted"/>
<dbReference type="Gene3D" id="2.90.10.10">
    <property type="entry name" value="Bulb-type lectin domain"/>
    <property type="match status" value="1"/>
</dbReference>
<dbReference type="Ensembl" id="ENSLBET00000017517.1">
    <property type="protein sequence ID" value="ENSLBEP00000016571.1"/>
    <property type="gene ID" value="ENSLBEG00000012794.1"/>
</dbReference>
<dbReference type="AlphaFoldDB" id="A0A3Q3F9G4"/>
<evidence type="ECO:0000313" key="2">
    <source>
        <dbReference type="Proteomes" id="UP000261660"/>
    </source>
</evidence>
<name>A0A3Q3F9G4_9LABR</name>